<keyword evidence="4" id="KW-0997">Cell inner membrane</keyword>
<evidence type="ECO:0000256" key="5">
    <source>
        <dbReference type="ARBA" id="ARBA00022692"/>
    </source>
</evidence>
<dbReference type="InterPro" id="IPR036259">
    <property type="entry name" value="MFS_trans_sf"/>
</dbReference>
<evidence type="ECO:0000313" key="11">
    <source>
        <dbReference type="Proteomes" id="UP000050509"/>
    </source>
</evidence>
<evidence type="ECO:0000256" key="2">
    <source>
        <dbReference type="ARBA" id="ARBA00022448"/>
    </source>
</evidence>
<proteinExistence type="predicted"/>
<keyword evidence="11" id="KW-1185">Reference proteome</keyword>
<dbReference type="PROSITE" id="PS50850">
    <property type="entry name" value="MFS"/>
    <property type="match status" value="1"/>
</dbReference>
<keyword evidence="5 8" id="KW-0812">Transmembrane</keyword>
<dbReference type="Pfam" id="PF12832">
    <property type="entry name" value="MFS_1_like"/>
    <property type="match status" value="1"/>
</dbReference>
<feature type="transmembrane region" description="Helical" evidence="8">
    <location>
        <begin position="35"/>
        <end position="55"/>
    </location>
</feature>
<evidence type="ECO:0000256" key="7">
    <source>
        <dbReference type="ARBA" id="ARBA00023136"/>
    </source>
</evidence>
<sequence length="160" mass="17110">MLGIARPHLLPGRADAESTLVPAFRQLSPAARGSLYYFAYWGAVAVYVPFINVHFAQLGLSGTQIGLLNAIMPLVTLTLGPALAALGDRRGIRVRILTLALALLALALLLLTFPRSFVALAPLMIMLALGRSPVGPIGDSLVARMAVRHRVDFGAMRLWG</sequence>
<evidence type="ECO:0000256" key="1">
    <source>
        <dbReference type="ARBA" id="ARBA00004429"/>
    </source>
</evidence>
<dbReference type="Gene3D" id="1.20.1250.20">
    <property type="entry name" value="MFS general substrate transporter like domains"/>
    <property type="match status" value="1"/>
</dbReference>
<dbReference type="PANTHER" id="PTHR23522:SF10">
    <property type="entry name" value="3-PHENYLPROPIONIC ACID TRANSPORTER-RELATED"/>
    <property type="match status" value="1"/>
</dbReference>
<dbReference type="EMBL" id="LJCR01000687">
    <property type="protein sequence ID" value="KPV52023.1"/>
    <property type="molecule type" value="Genomic_DNA"/>
</dbReference>
<keyword evidence="7 8" id="KW-0472">Membrane</keyword>
<keyword evidence="6 8" id="KW-1133">Transmembrane helix</keyword>
<dbReference type="GO" id="GO:0030395">
    <property type="term" value="F:lactose binding"/>
    <property type="evidence" value="ECO:0007669"/>
    <property type="project" value="TreeGrafter"/>
</dbReference>
<feature type="non-terminal residue" evidence="10">
    <location>
        <position position="160"/>
    </location>
</feature>
<evidence type="ECO:0000256" key="3">
    <source>
        <dbReference type="ARBA" id="ARBA00022475"/>
    </source>
</evidence>
<evidence type="ECO:0000256" key="6">
    <source>
        <dbReference type="ARBA" id="ARBA00022989"/>
    </source>
</evidence>
<protein>
    <recommendedName>
        <fullName evidence="9">Major facilitator superfamily (MFS) profile domain-containing protein</fullName>
    </recommendedName>
</protein>
<evidence type="ECO:0000259" key="9">
    <source>
        <dbReference type="PROSITE" id="PS50850"/>
    </source>
</evidence>
<name>A0A0P9D968_9CHLR</name>
<feature type="transmembrane region" description="Helical" evidence="8">
    <location>
        <begin position="67"/>
        <end position="87"/>
    </location>
</feature>
<evidence type="ECO:0000256" key="8">
    <source>
        <dbReference type="SAM" id="Phobius"/>
    </source>
</evidence>
<feature type="domain" description="Major facilitator superfamily (MFS) profile" evidence="9">
    <location>
        <begin position="26"/>
        <end position="160"/>
    </location>
</feature>
<dbReference type="PANTHER" id="PTHR23522">
    <property type="entry name" value="BLL5896 PROTEIN"/>
    <property type="match status" value="1"/>
</dbReference>
<gene>
    <name evidence="10" type="ORF">SE17_17920</name>
</gene>
<reference evidence="10 11" key="1">
    <citation type="submission" date="2015-09" db="EMBL/GenBank/DDBJ databases">
        <title>Draft genome sequence of Kouleothrix aurantiaca JCM 19913.</title>
        <authorList>
            <person name="Hemp J."/>
        </authorList>
    </citation>
    <scope>NUCLEOTIDE SEQUENCE [LARGE SCALE GENOMIC DNA]</scope>
    <source>
        <strain evidence="10 11">COM-B</strain>
    </source>
</reference>
<keyword evidence="2" id="KW-0813">Transport</keyword>
<dbReference type="InterPro" id="IPR020846">
    <property type="entry name" value="MFS_dom"/>
</dbReference>
<dbReference type="SUPFAM" id="SSF103473">
    <property type="entry name" value="MFS general substrate transporter"/>
    <property type="match status" value="1"/>
</dbReference>
<comment type="caution">
    <text evidence="10">The sequence shown here is derived from an EMBL/GenBank/DDBJ whole genome shotgun (WGS) entry which is preliminary data.</text>
</comment>
<dbReference type="GO" id="GO:0005886">
    <property type="term" value="C:plasma membrane"/>
    <property type="evidence" value="ECO:0007669"/>
    <property type="project" value="UniProtKB-SubCell"/>
</dbReference>
<dbReference type="GO" id="GO:0015528">
    <property type="term" value="F:lactose:proton symporter activity"/>
    <property type="evidence" value="ECO:0007669"/>
    <property type="project" value="TreeGrafter"/>
</dbReference>
<dbReference type="InterPro" id="IPR024989">
    <property type="entry name" value="MFS_assoc_dom"/>
</dbReference>
<dbReference type="AlphaFoldDB" id="A0A0P9D968"/>
<evidence type="ECO:0000313" key="10">
    <source>
        <dbReference type="EMBL" id="KPV52023.1"/>
    </source>
</evidence>
<comment type="subcellular location">
    <subcellularLocation>
        <location evidence="1">Cell inner membrane</location>
        <topology evidence="1">Multi-pass membrane protein</topology>
    </subcellularLocation>
</comment>
<dbReference type="Proteomes" id="UP000050509">
    <property type="component" value="Unassembled WGS sequence"/>
</dbReference>
<evidence type="ECO:0000256" key="4">
    <source>
        <dbReference type="ARBA" id="ARBA00022519"/>
    </source>
</evidence>
<keyword evidence="3" id="KW-1003">Cell membrane</keyword>
<organism evidence="10 11">
    <name type="scientific">Kouleothrix aurantiaca</name>
    <dbReference type="NCBI Taxonomy" id="186479"/>
    <lineage>
        <taxon>Bacteria</taxon>
        <taxon>Bacillati</taxon>
        <taxon>Chloroflexota</taxon>
        <taxon>Chloroflexia</taxon>
        <taxon>Chloroflexales</taxon>
        <taxon>Roseiflexineae</taxon>
        <taxon>Roseiflexaceae</taxon>
        <taxon>Kouleothrix</taxon>
    </lineage>
</organism>
<accession>A0A0P9D968</accession>
<feature type="transmembrane region" description="Helical" evidence="8">
    <location>
        <begin position="94"/>
        <end position="113"/>
    </location>
</feature>